<protein>
    <submittedName>
        <fullName evidence="2">Uncharacterized protein</fullName>
    </submittedName>
</protein>
<dbReference type="EMBL" id="ML986616">
    <property type="protein sequence ID" value="KAF2264456.1"/>
    <property type="molecule type" value="Genomic_DNA"/>
</dbReference>
<evidence type="ECO:0000313" key="3">
    <source>
        <dbReference type="Proteomes" id="UP000800093"/>
    </source>
</evidence>
<reference evidence="3" key="1">
    <citation type="journal article" date="2020" name="Stud. Mycol.">
        <title>101 Dothideomycetes genomes: A test case for predicting lifestyles and emergence of pathogens.</title>
        <authorList>
            <person name="Haridas S."/>
            <person name="Albert R."/>
            <person name="Binder M."/>
            <person name="Bloem J."/>
            <person name="LaButti K."/>
            <person name="Salamov A."/>
            <person name="Andreopoulos B."/>
            <person name="Baker S."/>
            <person name="Barry K."/>
            <person name="Bills G."/>
            <person name="Bluhm B."/>
            <person name="Cannon C."/>
            <person name="Castanera R."/>
            <person name="Culley D."/>
            <person name="Daum C."/>
            <person name="Ezra D."/>
            <person name="Gonzalez J."/>
            <person name="Henrissat B."/>
            <person name="Kuo A."/>
            <person name="Liang C."/>
            <person name="Lipzen A."/>
            <person name="Lutzoni F."/>
            <person name="Magnuson J."/>
            <person name="Mondo S."/>
            <person name="Nolan M."/>
            <person name="Ohm R."/>
            <person name="Pangilinan J."/>
            <person name="Park H.-J."/>
            <person name="Ramirez L."/>
            <person name="Alfaro M."/>
            <person name="Sun H."/>
            <person name="Tritt A."/>
            <person name="Yoshinaga Y."/>
            <person name="Zwiers L.-H."/>
            <person name="Turgeon B."/>
            <person name="Goodwin S."/>
            <person name="Spatafora J."/>
            <person name="Crous P."/>
            <person name="Grigoriev I."/>
        </authorList>
    </citation>
    <scope>NUCLEOTIDE SEQUENCE [LARGE SCALE GENOMIC DNA]</scope>
    <source>
        <strain evidence="3">CBS 304.66</strain>
    </source>
</reference>
<proteinExistence type="predicted"/>
<accession>A0A9P4K9Z5</accession>
<gene>
    <name evidence="2" type="ORF">CC78DRAFT_235378</name>
</gene>
<sequence length="97" mass="10513">MDVRSRLTLSKLISPIALNNNNSTQSTLHKSPSIILSTRPKESRRTPDNYPGHSPCDPLVERCGRTASTGCSILHLPRSALYLLGPPAVVAYSNPGF</sequence>
<feature type="region of interest" description="Disordered" evidence="1">
    <location>
        <begin position="20"/>
        <end position="55"/>
    </location>
</feature>
<organism evidence="2 3">
    <name type="scientific">Lojkania enalia</name>
    <dbReference type="NCBI Taxonomy" id="147567"/>
    <lineage>
        <taxon>Eukaryota</taxon>
        <taxon>Fungi</taxon>
        <taxon>Dikarya</taxon>
        <taxon>Ascomycota</taxon>
        <taxon>Pezizomycotina</taxon>
        <taxon>Dothideomycetes</taxon>
        <taxon>Pleosporomycetidae</taxon>
        <taxon>Pleosporales</taxon>
        <taxon>Pleosporales incertae sedis</taxon>
        <taxon>Lojkania</taxon>
    </lineage>
</organism>
<dbReference type="AlphaFoldDB" id="A0A9P4K9Z5"/>
<feature type="compositionally biased region" description="Polar residues" evidence="1">
    <location>
        <begin position="20"/>
        <end position="36"/>
    </location>
</feature>
<name>A0A9P4K9Z5_9PLEO</name>
<keyword evidence="3" id="KW-1185">Reference proteome</keyword>
<evidence type="ECO:0000313" key="2">
    <source>
        <dbReference type="EMBL" id="KAF2264456.1"/>
    </source>
</evidence>
<dbReference type="Proteomes" id="UP000800093">
    <property type="component" value="Unassembled WGS sequence"/>
</dbReference>
<evidence type="ECO:0000256" key="1">
    <source>
        <dbReference type="SAM" id="MobiDB-lite"/>
    </source>
</evidence>
<comment type="caution">
    <text evidence="2">The sequence shown here is derived from an EMBL/GenBank/DDBJ whole genome shotgun (WGS) entry which is preliminary data.</text>
</comment>